<dbReference type="PANTHER" id="PTHR22744:SF14">
    <property type="entry name" value="BTB DOMAIN-CONTAINING PROTEIN-RELATED"/>
    <property type="match status" value="1"/>
</dbReference>
<evidence type="ECO:0000259" key="1">
    <source>
        <dbReference type="PROSITE" id="PS50097"/>
    </source>
</evidence>
<dbReference type="InterPro" id="IPR011333">
    <property type="entry name" value="SKP1/BTB/POZ_sf"/>
</dbReference>
<dbReference type="PANTHER" id="PTHR22744">
    <property type="entry name" value="HELIX LOOP HELIX PROTEIN 21-RELATED"/>
    <property type="match status" value="1"/>
</dbReference>
<evidence type="ECO:0000313" key="2">
    <source>
        <dbReference type="EMBL" id="GMS91745.1"/>
    </source>
</evidence>
<accession>A0AAV5T836</accession>
<feature type="domain" description="BTB" evidence="1">
    <location>
        <begin position="100"/>
        <end position="167"/>
    </location>
</feature>
<dbReference type="AlphaFoldDB" id="A0AAV5T836"/>
<reference evidence="2" key="1">
    <citation type="submission" date="2023-10" db="EMBL/GenBank/DDBJ databases">
        <title>Genome assembly of Pristionchus species.</title>
        <authorList>
            <person name="Yoshida K."/>
            <person name="Sommer R.J."/>
        </authorList>
    </citation>
    <scope>NUCLEOTIDE SEQUENCE</scope>
    <source>
        <strain evidence="2">RS0144</strain>
    </source>
</reference>
<protein>
    <recommendedName>
        <fullName evidence="1">BTB domain-containing protein</fullName>
    </recommendedName>
</protein>
<dbReference type="SUPFAM" id="SSF54695">
    <property type="entry name" value="POZ domain"/>
    <property type="match status" value="1"/>
</dbReference>
<proteinExistence type="predicted"/>
<name>A0AAV5T836_9BILA</name>
<dbReference type="Pfam" id="PF00651">
    <property type="entry name" value="BTB"/>
    <property type="match status" value="1"/>
</dbReference>
<dbReference type="Gene3D" id="3.30.710.10">
    <property type="entry name" value="Potassium Channel Kv1.1, Chain A"/>
    <property type="match status" value="1"/>
</dbReference>
<organism evidence="2 3">
    <name type="scientific">Pristionchus entomophagus</name>
    <dbReference type="NCBI Taxonomy" id="358040"/>
    <lineage>
        <taxon>Eukaryota</taxon>
        <taxon>Metazoa</taxon>
        <taxon>Ecdysozoa</taxon>
        <taxon>Nematoda</taxon>
        <taxon>Chromadorea</taxon>
        <taxon>Rhabditida</taxon>
        <taxon>Rhabditina</taxon>
        <taxon>Diplogasteromorpha</taxon>
        <taxon>Diplogasteroidea</taxon>
        <taxon>Neodiplogasteridae</taxon>
        <taxon>Pristionchus</taxon>
    </lineage>
</organism>
<comment type="caution">
    <text evidence="2">The sequence shown here is derived from an EMBL/GenBank/DDBJ whole genome shotgun (WGS) entry which is preliminary data.</text>
</comment>
<evidence type="ECO:0000313" key="3">
    <source>
        <dbReference type="Proteomes" id="UP001432027"/>
    </source>
</evidence>
<sequence length="266" mass="31267">MSKNKEMPVVFCCRGDGSSVLWRTEAKIQMTYKGSYGIPCSYMTKCTLTSWKQSFVNMPRCMIPISVCEVTLDIEAETESFASRPILDVSFDDDWMREHSDVILVLEGQKFPVNKMVLSVHSSYFNSLFYGGFKEQNLMEIEIKDTNPEDFHELLYMVYGKPAHLKREDGVVRYLRMADMFDLQIVKDRVENSLLSMIKIHANRKLLIADQHKMEVLKKELIHDFNEHPRRRTVLFRSEEFAQMSTSLKESWRASIPYLRHIIMYY</sequence>
<gene>
    <name evidence="2" type="ORF">PENTCL1PPCAC_13920</name>
</gene>
<dbReference type="EMBL" id="BTSX01000004">
    <property type="protein sequence ID" value="GMS91745.1"/>
    <property type="molecule type" value="Genomic_DNA"/>
</dbReference>
<dbReference type="SMART" id="SM00225">
    <property type="entry name" value="BTB"/>
    <property type="match status" value="1"/>
</dbReference>
<dbReference type="Proteomes" id="UP001432027">
    <property type="component" value="Unassembled WGS sequence"/>
</dbReference>
<dbReference type="InterPro" id="IPR000210">
    <property type="entry name" value="BTB/POZ_dom"/>
</dbReference>
<keyword evidence="3" id="KW-1185">Reference proteome</keyword>
<dbReference type="PROSITE" id="PS50097">
    <property type="entry name" value="BTB"/>
    <property type="match status" value="1"/>
</dbReference>